<proteinExistence type="predicted"/>
<feature type="region of interest" description="Disordered" evidence="1">
    <location>
        <begin position="348"/>
        <end position="407"/>
    </location>
</feature>
<dbReference type="InterPro" id="IPR032675">
    <property type="entry name" value="LRR_dom_sf"/>
</dbReference>
<reference evidence="2 3" key="1">
    <citation type="journal article" date="2020" name="ISME J.">
        <title>Uncovering the hidden diversity of litter-decomposition mechanisms in mushroom-forming fungi.</title>
        <authorList>
            <person name="Floudas D."/>
            <person name="Bentzer J."/>
            <person name="Ahren D."/>
            <person name="Johansson T."/>
            <person name="Persson P."/>
            <person name="Tunlid A."/>
        </authorList>
    </citation>
    <scope>NUCLEOTIDE SEQUENCE [LARGE SCALE GENOMIC DNA]</scope>
    <source>
        <strain evidence="2 3">CBS 101986</strain>
    </source>
</reference>
<dbReference type="Proteomes" id="UP000567179">
    <property type="component" value="Unassembled WGS sequence"/>
</dbReference>
<dbReference type="OrthoDB" id="2833409at2759"/>
<dbReference type="EMBL" id="JAACJJ010000060">
    <property type="protein sequence ID" value="KAF5309189.1"/>
    <property type="molecule type" value="Genomic_DNA"/>
</dbReference>
<evidence type="ECO:0000313" key="3">
    <source>
        <dbReference type="Proteomes" id="UP000567179"/>
    </source>
</evidence>
<keyword evidence="3" id="KW-1185">Reference proteome</keyword>
<accession>A0A8H5AQS9</accession>
<gene>
    <name evidence="2" type="ORF">D9619_012834</name>
</gene>
<protein>
    <recommendedName>
        <fullName evidence="4">F-box domain-containing protein</fullName>
    </recommendedName>
</protein>
<comment type="caution">
    <text evidence="2">The sequence shown here is derived from an EMBL/GenBank/DDBJ whole genome shotgun (WGS) entry which is preliminary data.</text>
</comment>
<evidence type="ECO:0000256" key="1">
    <source>
        <dbReference type="SAM" id="MobiDB-lite"/>
    </source>
</evidence>
<evidence type="ECO:0008006" key="4">
    <source>
        <dbReference type="Google" id="ProtNLM"/>
    </source>
</evidence>
<sequence length="407" mass="47758">MSMAITRGTPNLPAELYREIAQKFDHLKDRSTLLSLALADRTWRIESQRLLYRALDDEAYLGHYRRALRRHTLFLESIISSPALGLYVTTYCQLKLAVDPDIGYCEFNTFSESFVELWHLTRKALPLMPNLKHLLFICREGSGPRVSQILSPECKFKLQTLSWEFNQPDDLQDNFIPFLRTQTSLLHLEVGRWETCPEHIDLSWLPDDVCLNLNSAACRVSSMEHVMRNRHIKALRLDGYFQDDDHSLPSETVAALKRLQYLSIDAFNSFHKSMGHIDLNIRVLELLQWGKQDIEMFPRLPELRVLVLMKSEYDDWDPIRRQRVARQCFHQCPKLEYLLLQDDPNATQRPRHYTKLTVRPTSSDDGDGMDEEREENDDDDDDEEEEEDEDDEDEDMLDSELEIHDEQ</sequence>
<feature type="compositionally biased region" description="Acidic residues" evidence="1">
    <location>
        <begin position="364"/>
        <end position="400"/>
    </location>
</feature>
<organism evidence="2 3">
    <name type="scientific">Psilocybe cf. subviscida</name>
    <dbReference type="NCBI Taxonomy" id="2480587"/>
    <lineage>
        <taxon>Eukaryota</taxon>
        <taxon>Fungi</taxon>
        <taxon>Dikarya</taxon>
        <taxon>Basidiomycota</taxon>
        <taxon>Agaricomycotina</taxon>
        <taxon>Agaricomycetes</taxon>
        <taxon>Agaricomycetidae</taxon>
        <taxon>Agaricales</taxon>
        <taxon>Agaricineae</taxon>
        <taxon>Strophariaceae</taxon>
        <taxon>Psilocybe</taxon>
    </lineage>
</organism>
<dbReference type="AlphaFoldDB" id="A0A8H5AQS9"/>
<dbReference type="Gene3D" id="3.80.10.10">
    <property type="entry name" value="Ribonuclease Inhibitor"/>
    <property type="match status" value="1"/>
</dbReference>
<evidence type="ECO:0000313" key="2">
    <source>
        <dbReference type="EMBL" id="KAF5309189.1"/>
    </source>
</evidence>
<dbReference type="SUPFAM" id="SSF52047">
    <property type="entry name" value="RNI-like"/>
    <property type="match status" value="1"/>
</dbReference>
<name>A0A8H5AQS9_9AGAR</name>